<feature type="non-terminal residue" evidence="2">
    <location>
        <position position="207"/>
    </location>
</feature>
<dbReference type="AlphaFoldDB" id="X0UB83"/>
<accession>X0UB83</accession>
<dbReference type="EMBL" id="BARS01016086">
    <property type="protein sequence ID" value="GAF97617.1"/>
    <property type="molecule type" value="Genomic_DNA"/>
</dbReference>
<evidence type="ECO:0000256" key="1">
    <source>
        <dbReference type="SAM" id="Phobius"/>
    </source>
</evidence>
<organism evidence="2">
    <name type="scientific">marine sediment metagenome</name>
    <dbReference type="NCBI Taxonomy" id="412755"/>
    <lineage>
        <taxon>unclassified sequences</taxon>
        <taxon>metagenomes</taxon>
        <taxon>ecological metagenomes</taxon>
    </lineage>
</organism>
<dbReference type="InterPro" id="IPR032675">
    <property type="entry name" value="LRR_dom_sf"/>
</dbReference>
<keyword evidence="1" id="KW-0472">Membrane</keyword>
<protein>
    <submittedName>
        <fullName evidence="2">Uncharacterized protein</fullName>
    </submittedName>
</protein>
<dbReference type="Gene3D" id="3.80.10.10">
    <property type="entry name" value="Ribonuclease Inhibitor"/>
    <property type="match status" value="1"/>
</dbReference>
<evidence type="ECO:0000313" key="2">
    <source>
        <dbReference type="EMBL" id="GAF97617.1"/>
    </source>
</evidence>
<keyword evidence="1" id="KW-1133">Transmembrane helix</keyword>
<feature type="transmembrane region" description="Helical" evidence="1">
    <location>
        <begin position="48"/>
        <end position="72"/>
    </location>
</feature>
<sequence>MPDPKPKRRYYHLTPHRLLIGVLAAQGFLLLADRFALFGLNRGSGWNVLLAVALVGLTVLIGLLWFAASLLLRRRFDFSIWSLGVLTLAVAIVSTWFAVKMQQARRQGETVKAIVQAGCGVRYDYEFDESGRYIDVRDRKPPAPAWLRDLLPVDFFSDVVLVGCLSDRVGDDDLIHLESLNELEYLQLRRTQLSDDGLEHLRELANL</sequence>
<proteinExistence type="predicted"/>
<feature type="transmembrane region" description="Helical" evidence="1">
    <location>
        <begin position="78"/>
        <end position="99"/>
    </location>
</feature>
<name>X0UB83_9ZZZZ</name>
<feature type="transmembrane region" description="Helical" evidence="1">
    <location>
        <begin position="18"/>
        <end position="36"/>
    </location>
</feature>
<gene>
    <name evidence="2" type="ORF">S01H1_26538</name>
</gene>
<reference evidence="2" key="1">
    <citation type="journal article" date="2014" name="Front. Microbiol.">
        <title>High frequency of phylogenetically diverse reductive dehalogenase-homologous genes in deep subseafloor sedimentary metagenomes.</title>
        <authorList>
            <person name="Kawai M."/>
            <person name="Futagami T."/>
            <person name="Toyoda A."/>
            <person name="Takaki Y."/>
            <person name="Nishi S."/>
            <person name="Hori S."/>
            <person name="Arai W."/>
            <person name="Tsubouchi T."/>
            <person name="Morono Y."/>
            <person name="Uchiyama I."/>
            <person name="Ito T."/>
            <person name="Fujiyama A."/>
            <person name="Inagaki F."/>
            <person name="Takami H."/>
        </authorList>
    </citation>
    <scope>NUCLEOTIDE SEQUENCE</scope>
    <source>
        <strain evidence="2">Expedition CK06-06</strain>
    </source>
</reference>
<keyword evidence="1" id="KW-0812">Transmembrane</keyword>
<comment type="caution">
    <text evidence="2">The sequence shown here is derived from an EMBL/GenBank/DDBJ whole genome shotgun (WGS) entry which is preliminary data.</text>
</comment>